<feature type="transmembrane region" description="Helical" evidence="1">
    <location>
        <begin position="26"/>
        <end position="49"/>
    </location>
</feature>
<dbReference type="Proteomes" id="UP001500282">
    <property type="component" value="Unassembled WGS sequence"/>
</dbReference>
<feature type="transmembrane region" description="Helical" evidence="1">
    <location>
        <begin position="86"/>
        <end position="108"/>
    </location>
</feature>
<keyword evidence="1" id="KW-0472">Membrane</keyword>
<dbReference type="EMBL" id="BAAAIH010000027">
    <property type="protein sequence ID" value="GAA1281446.1"/>
    <property type="molecule type" value="Genomic_DNA"/>
</dbReference>
<keyword evidence="1" id="KW-0812">Transmembrane</keyword>
<evidence type="ECO:0000313" key="3">
    <source>
        <dbReference type="Proteomes" id="UP001500282"/>
    </source>
</evidence>
<evidence type="ECO:0000313" key="2">
    <source>
        <dbReference type="EMBL" id="GAA1281446.1"/>
    </source>
</evidence>
<name>A0ABN1X2Y0_9ACTN</name>
<accession>A0ABN1X2Y0</accession>
<gene>
    <name evidence="2" type="ORF">GCM10009579_47280</name>
</gene>
<feature type="transmembrane region" description="Helical" evidence="1">
    <location>
        <begin position="146"/>
        <end position="168"/>
    </location>
</feature>
<sequence>MTQTTVTPTTTTATTTPTPSGLRSLYLIRIAFSLIWVALLFTTSASLVAKDKPSAISAVLLIVYPLWDVIATLLERRMAGTGSATNRVSSINMALGLATTIGMITAVFSTIGRALLVFGIWALAAGAVQLIVAVRRRRAVGAQWPMVISGGQSVLAGATIAATSASATSGLSTVAGYSAFGAFWFLVSVIALSMRGRRAVGLGA</sequence>
<feature type="transmembrane region" description="Helical" evidence="1">
    <location>
        <begin position="174"/>
        <end position="192"/>
    </location>
</feature>
<evidence type="ECO:0000256" key="1">
    <source>
        <dbReference type="SAM" id="Phobius"/>
    </source>
</evidence>
<comment type="caution">
    <text evidence="2">The sequence shown here is derived from an EMBL/GenBank/DDBJ whole genome shotgun (WGS) entry which is preliminary data.</text>
</comment>
<reference evidence="2 3" key="1">
    <citation type="journal article" date="2019" name="Int. J. Syst. Evol. Microbiol.">
        <title>The Global Catalogue of Microorganisms (GCM) 10K type strain sequencing project: providing services to taxonomists for standard genome sequencing and annotation.</title>
        <authorList>
            <consortium name="The Broad Institute Genomics Platform"/>
            <consortium name="The Broad Institute Genome Sequencing Center for Infectious Disease"/>
            <person name="Wu L."/>
            <person name="Ma J."/>
        </authorList>
    </citation>
    <scope>NUCLEOTIDE SEQUENCE [LARGE SCALE GENOMIC DNA]</scope>
    <source>
        <strain evidence="2 3">JCM 11448</strain>
    </source>
</reference>
<keyword evidence="3" id="KW-1185">Reference proteome</keyword>
<keyword evidence="1" id="KW-1133">Transmembrane helix</keyword>
<protein>
    <submittedName>
        <fullName evidence="2">Membrane protein</fullName>
    </submittedName>
</protein>
<feature type="transmembrane region" description="Helical" evidence="1">
    <location>
        <begin position="114"/>
        <end position="134"/>
    </location>
</feature>
<feature type="transmembrane region" description="Helical" evidence="1">
    <location>
        <begin position="55"/>
        <end position="74"/>
    </location>
</feature>
<proteinExistence type="predicted"/>
<organism evidence="2 3">
    <name type="scientific">Streptomyces javensis</name>
    <dbReference type="NCBI Taxonomy" id="114698"/>
    <lineage>
        <taxon>Bacteria</taxon>
        <taxon>Bacillati</taxon>
        <taxon>Actinomycetota</taxon>
        <taxon>Actinomycetes</taxon>
        <taxon>Kitasatosporales</taxon>
        <taxon>Streptomycetaceae</taxon>
        <taxon>Streptomyces</taxon>
        <taxon>Streptomyces violaceusniger group</taxon>
    </lineage>
</organism>